<evidence type="ECO:0000259" key="10">
    <source>
        <dbReference type="Pfam" id="PF07885"/>
    </source>
</evidence>
<dbReference type="GO" id="GO:0015271">
    <property type="term" value="F:outward rectifier potassium channel activity"/>
    <property type="evidence" value="ECO:0007669"/>
    <property type="project" value="TreeGrafter"/>
</dbReference>
<dbReference type="OrthoDB" id="297496at2759"/>
<evidence type="ECO:0000256" key="2">
    <source>
        <dbReference type="ARBA" id="ARBA00022448"/>
    </source>
</evidence>
<feature type="transmembrane region" description="Helical" evidence="9">
    <location>
        <begin position="260"/>
        <end position="281"/>
    </location>
</feature>
<evidence type="ECO:0000256" key="4">
    <source>
        <dbReference type="ARBA" id="ARBA00022989"/>
    </source>
</evidence>
<comment type="caution">
    <text evidence="11">The sequence shown here is derived from an EMBL/GenBank/DDBJ whole genome shotgun (WGS) entry which is preliminary data.</text>
</comment>
<feature type="domain" description="Potassium channel" evidence="10">
    <location>
        <begin position="123"/>
        <end position="174"/>
    </location>
</feature>
<evidence type="ECO:0000256" key="5">
    <source>
        <dbReference type="ARBA" id="ARBA00023065"/>
    </source>
</evidence>
<dbReference type="GO" id="GO:0030322">
    <property type="term" value="P:stabilization of membrane potential"/>
    <property type="evidence" value="ECO:0007669"/>
    <property type="project" value="TreeGrafter"/>
</dbReference>
<keyword evidence="4 9" id="KW-1133">Transmembrane helix</keyword>
<dbReference type="EMBL" id="LNIX01000011">
    <property type="protein sequence ID" value="OXA48734.1"/>
    <property type="molecule type" value="Genomic_DNA"/>
</dbReference>
<feature type="domain" description="Potassium channel" evidence="10">
    <location>
        <begin position="212"/>
        <end position="282"/>
    </location>
</feature>
<feature type="transmembrane region" description="Helical" evidence="9">
    <location>
        <begin position="125"/>
        <end position="143"/>
    </location>
</feature>
<sequence>MTTRTDHENDPRPDENVDSFQKHFFLPRVEGFFGHLCLFVGLFIYTCVGAWIFQKLEEPHDLERGIVLKQLLLDGKFNLISTVENKLSQGDSLNVTIMEALDKYDKIFVKVGLEGVRHLQPTSPWSSYVNAFFFASTVLTTVGKTQGGRGFCIIFATIGIPLTVSAITNIGKLLASVVSASYKNVFRPHNPASPSKWRLFSGPSAGLFTVVVSLFLYSTIGAYLFTFIENWAFFDSFYFCFITMTTIGFGDIIPAKTSFIVLYAAYFVLGLAMCSMGIELVRNQYAKSWETIEREVSTHLHELSVPLSDTLKKYGDNMEIKKLGDSINVTKNLPLSRKSTASRFKKASPTKSQHADEDLGQADNYESTL</sequence>
<evidence type="ECO:0000256" key="6">
    <source>
        <dbReference type="ARBA" id="ARBA00023136"/>
    </source>
</evidence>
<dbReference type="SUPFAM" id="SSF81324">
    <property type="entry name" value="Voltage-gated potassium channels"/>
    <property type="match status" value="2"/>
</dbReference>
<dbReference type="GO" id="GO:0005886">
    <property type="term" value="C:plasma membrane"/>
    <property type="evidence" value="ECO:0007669"/>
    <property type="project" value="TreeGrafter"/>
</dbReference>
<evidence type="ECO:0000256" key="3">
    <source>
        <dbReference type="ARBA" id="ARBA00022692"/>
    </source>
</evidence>
<comment type="subcellular location">
    <subcellularLocation>
        <location evidence="1">Membrane</location>
        <topology evidence="1">Multi-pass membrane protein</topology>
    </subcellularLocation>
</comment>
<proteinExistence type="predicted"/>
<keyword evidence="12" id="KW-1185">Reference proteome</keyword>
<evidence type="ECO:0000313" key="12">
    <source>
        <dbReference type="Proteomes" id="UP000198287"/>
    </source>
</evidence>
<keyword evidence="7 11" id="KW-0407">Ion channel</keyword>
<dbReference type="GO" id="GO:0022841">
    <property type="term" value="F:potassium ion leak channel activity"/>
    <property type="evidence" value="ECO:0007669"/>
    <property type="project" value="TreeGrafter"/>
</dbReference>
<evidence type="ECO:0000256" key="9">
    <source>
        <dbReference type="SAM" id="Phobius"/>
    </source>
</evidence>
<dbReference type="Gene3D" id="1.10.287.70">
    <property type="match status" value="1"/>
</dbReference>
<dbReference type="InterPro" id="IPR003280">
    <property type="entry name" value="2pore_dom_K_chnl"/>
</dbReference>
<dbReference type="Pfam" id="PF07885">
    <property type="entry name" value="Ion_trans_2"/>
    <property type="match status" value="2"/>
</dbReference>
<protein>
    <submittedName>
        <fullName evidence="11">TWiK family of potassium channels protein 7</fullName>
    </submittedName>
</protein>
<feature type="transmembrane region" description="Helical" evidence="9">
    <location>
        <begin position="205"/>
        <end position="225"/>
    </location>
</feature>
<organism evidence="11 12">
    <name type="scientific">Folsomia candida</name>
    <name type="common">Springtail</name>
    <dbReference type="NCBI Taxonomy" id="158441"/>
    <lineage>
        <taxon>Eukaryota</taxon>
        <taxon>Metazoa</taxon>
        <taxon>Ecdysozoa</taxon>
        <taxon>Arthropoda</taxon>
        <taxon>Hexapoda</taxon>
        <taxon>Collembola</taxon>
        <taxon>Entomobryomorpha</taxon>
        <taxon>Isotomoidea</taxon>
        <taxon>Isotomidae</taxon>
        <taxon>Proisotominae</taxon>
        <taxon>Folsomia</taxon>
    </lineage>
</organism>
<keyword evidence="3 9" id="KW-0812">Transmembrane</keyword>
<evidence type="ECO:0000256" key="8">
    <source>
        <dbReference type="SAM" id="MobiDB-lite"/>
    </source>
</evidence>
<name>A0A226DV94_FOLCA</name>
<accession>A0A226DV94</accession>
<evidence type="ECO:0000313" key="11">
    <source>
        <dbReference type="EMBL" id="OXA48734.1"/>
    </source>
</evidence>
<feature type="region of interest" description="Disordered" evidence="8">
    <location>
        <begin position="340"/>
        <end position="369"/>
    </location>
</feature>
<dbReference type="PANTHER" id="PTHR11003">
    <property type="entry name" value="POTASSIUM CHANNEL, SUBFAMILY K"/>
    <property type="match status" value="1"/>
</dbReference>
<gene>
    <name evidence="11" type="ORF">Fcan01_16579</name>
</gene>
<feature type="transmembrane region" description="Helical" evidence="9">
    <location>
        <begin position="237"/>
        <end position="254"/>
    </location>
</feature>
<dbReference type="OMA" id="KMVHVPD"/>
<evidence type="ECO:0000256" key="7">
    <source>
        <dbReference type="ARBA" id="ARBA00023303"/>
    </source>
</evidence>
<dbReference type="STRING" id="158441.A0A226DV94"/>
<evidence type="ECO:0000256" key="1">
    <source>
        <dbReference type="ARBA" id="ARBA00004141"/>
    </source>
</evidence>
<keyword evidence="5" id="KW-0406">Ion transport</keyword>
<feature type="transmembrane region" description="Helical" evidence="9">
    <location>
        <begin position="150"/>
        <end position="171"/>
    </location>
</feature>
<reference evidence="11 12" key="1">
    <citation type="submission" date="2015-12" db="EMBL/GenBank/DDBJ databases">
        <title>The genome of Folsomia candida.</title>
        <authorList>
            <person name="Faddeeva A."/>
            <person name="Derks M.F."/>
            <person name="Anvar Y."/>
            <person name="Smit S."/>
            <person name="Van Straalen N."/>
            <person name="Roelofs D."/>
        </authorList>
    </citation>
    <scope>NUCLEOTIDE SEQUENCE [LARGE SCALE GENOMIC DNA]</scope>
    <source>
        <strain evidence="11 12">VU population</strain>
        <tissue evidence="11">Whole body</tissue>
    </source>
</reference>
<feature type="transmembrane region" description="Helical" evidence="9">
    <location>
        <begin position="32"/>
        <end position="53"/>
    </location>
</feature>
<keyword evidence="2" id="KW-0813">Transport</keyword>
<dbReference type="InterPro" id="IPR013099">
    <property type="entry name" value="K_chnl_dom"/>
</dbReference>
<keyword evidence="6 9" id="KW-0472">Membrane</keyword>
<dbReference type="PANTHER" id="PTHR11003:SF142">
    <property type="entry name" value="POTASSIUM CHANNEL DOMAIN-CONTAINING PROTEIN"/>
    <property type="match status" value="1"/>
</dbReference>
<dbReference type="AlphaFoldDB" id="A0A226DV94"/>
<dbReference type="Proteomes" id="UP000198287">
    <property type="component" value="Unassembled WGS sequence"/>
</dbReference>